<gene>
    <name evidence="2" type="ORF">AGRI_13201</name>
</gene>
<dbReference type="RefSeq" id="WP_008985424.1">
    <property type="nucleotide sequence ID" value="NZ_AKKU01000025.1"/>
</dbReference>
<dbReference type="Proteomes" id="UP000035062">
    <property type="component" value="Unassembled WGS sequence"/>
</dbReference>
<feature type="signal peptide" evidence="1">
    <location>
        <begin position="1"/>
        <end position="26"/>
    </location>
</feature>
<dbReference type="PATRIC" id="fig|1195246.3.peg.2624"/>
<dbReference type="EMBL" id="AKKU01000025">
    <property type="protein sequence ID" value="EIW88162.1"/>
    <property type="molecule type" value="Genomic_DNA"/>
</dbReference>
<evidence type="ECO:0000313" key="3">
    <source>
        <dbReference type="Proteomes" id="UP000035062"/>
    </source>
</evidence>
<evidence type="ECO:0000313" key="2">
    <source>
        <dbReference type="EMBL" id="EIW88162.1"/>
    </source>
</evidence>
<keyword evidence="3" id="KW-1185">Reference proteome</keyword>
<dbReference type="SUPFAM" id="SSF48452">
    <property type="entry name" value="TPR-like"/>
    <property type="match status" value="1"/>
</dbReference>
<dbReference type="AlphaFoldDB" id="I9NZW5"/>
<feature type="chain" id="PRO_5003722855" description="TPR repeat-containing protein" evidence="1">
    <location>
        <begin position="27"/>
        <end position="174"/>
    </location>
</feature>
<protein>
    <recommendedName>
        <fullName evidence="4">TPR repeat-containing protein</fullName>
    </recommendedName>
</protein>
<evidence type="ECO:0008006" key="4">
    <source>
        <dbReference type="Google" id="ProtNLM"/>
    </source>
</evidence>
<comment type="caution">
    <text evidence="2">The sequence shown here is derived from an EMBL/GenBank/DDBJ whole genome shotgun (WGS) entry which is preliminary data.</text>
</comment>
<reference evidence="2 3" key="1">
    <citation type="journal article" date="2012" name="J. Bacteriol.">
        <title>Genome Sequence of Pectin-Degrading Alishewanella agri, Isolated from Landfill Soil.</title>
        <authorList>
            <person name="Kim J."/>
            <person name="Jung J."/>
            <person name="Sung J.S."/>
            <person name="Chun J."/>
            <person name="Park W."/>
        </authorList>
    </citation>
    <scope>NUCLEOTIDE SEQUENCE [LARGE SCALE GENOMIC DNA]</scope>
    <source>
        <strain evidence="2 3">BL06</strain>
    </source>
</reference>
<keyword evidence="1" id="KW-0732">Signal</keyword>
<proteinExistence type="predicted"/>
<evidence type="ECO:0000256" key="1">
    <source>
        <dbReference type="SAM" id="SignalP"/>
    </source>
</evidence>
<accession>I9NZW5</accession>
<dbReference type="InterPro" id="IPR011990">
    <property type="entry name" value="TPR-like_helical_dom_sf"/>
</dbReference>
<name>I9NZW5_9ALTE</name>
<dbReference type="Gene3D" id="1.25.40.10">
    <property type="entry name" value="Tetratricopeptide repeat domain"/>
    <property type="match status" value="1"/>
</dbReference>
<organism evidence="2 3">
    <name type="scientific">Alishewanella agri BL06</name>
    <dbReference type="NCBI Taxonomy" id="1195246"/>
    <lineage>
        <taxon>Bacteria</taxon>
        <taxon>Pseudomonadati</taxon>
        <taxon>Pseudomonadota</taxon>
        <taxon>Gammaproteobacteria</taxon>
        <taxon>Alteromonadales</taxon>
        <taxon>Alteromonadaceae</taxon>
        <taxon>Alishewanella</taxon>
    </lineage>
</organism>
<dbReference type="STRING" id="1195246.AGRI_13201"/>
<dbReference type="eggNOG" id="COG0457">
    <property type="taxonomic scope" value="Bacteria"/>
</dbReference>
<sequence>MTFSTSKLCAGLTVLMLSSSPLLASAAGNAYQMGLPEDAPGAELIKAGQFQAGIAQAQSPQQADTDPFFRQLSLCVAYSRTADFTAAATACNDAVQRAGALQAVPRSAKREMRALALNNRAVMNLLAGDKVAALQDLMQAVRLDNAELMLANLQRLTQSINGVEAPQLALQAAE</sequence>